<dbReference type="Proteomes" id="UP001341840">
    <property type="component" value="Unassembled WGS sequence"/>
</dbReference>
<dbReference type="EMBL" id="JASCZI010030415">
    <property type="protein sequence ID" value="MED6122392.1"/>
    <property type="molecule type" value="Genomic_DNA"/>
</dbReference>
<proteinExistence type="predicted"/>
<evidence type="ECO:0000256" key="1">
    <source>
        <dbReference type="SAM" id="MobiDB-lite"/>
    </source>
</evidence>
<dbReference type="InterPro" id="IPR053151">
    <property type="entry name" value="RNase_H-like"/>
</dbReference>
<feature type="region of interest" description="Disordered" evidence="1">
    <location>
        <begin position="1"/>
        <end position="36"/>
    </location>
</feature>
<protein>
    <recommendedName>
        <fullName evidence="2">RNase H type-1 domain-containing protein</fullName>
    </recommendedName>
</protein>
<dbReference type="InterPro" id="IPR002156">
    <property type="entry name" value="RNaseH_domain"/>
</dbReference>
<feature type="compositionally biased region" description="Polar residues" evidence="1">
    <location>
        <begin position="1"/>
        <end position="21"/>
    </location>
</feature>
<dbReference type="PANTHER" id="PTHR47723:SF24">
    <property type="entry name" value="RNASE H TYPE-1 DOMAIN-CONTAINING PROTEIN"/>
    <property type="match status" value="1"/>
</dbReference>
<evidence type="ECO:0000259" key="2">
    <source>
        <dbReference type="Pfam" id="PF13456"/>
    </source>
</evidence>
<gene>
    <name evidence="3" type="ORF">PIB30_039325</name>
</gene>
<evidence type="ECO:0000313" key="3">
    <source>
        <dbReference type="EMBL" id="MED6122392.1"/>
    </source>
</evidence>
<dbReference type="SUPFAM" id="SSF53098">
    <property type="entry name" value="Ribonuclease H-like"/>
    <property type="match status" value="1"/>
</dbReference>
<comment type="caution">
    <text evidence="3">The sequence shown here is derived from an EMBL/GenBank/DDBJ whole genome shotgun (WGS) entry which is preliminary data.</text>
</comment>
<dbReference type="Pfam" id="PF13456">
    <property type="entry name" value="RVT_3"/>
    <property type="match status" value="1"/>
</dbReference>
<dbReference type="CDD" id="cd06222">
    <property type="entry name" value="RNase_H_like"/>
    <property type="match status" value="1"/>
</dbReference>
<feature type="domain" description="RNase H type-1" evidence="2">
    <location>
        <begin position="44"/>
        <end position="144"/>
    </location>
</feature>
<evidence type="ECO:0000313" key="4">
    <source>
        <dbReference type="Proteomes" id="UP001341840"/>
    </source>
</evidence>
<dbReference type="InterPro" id="IPR012337">
    <property type="entry name" value="RNaseH-like_sf"/>
</dbReference>
<name>A0ABU6RED8_9FABA</name>
<dbReference type="InterPro" id="IPR036397">
    <property type="entry name" value="RNaseH_sf"/>
</dbReference>
<accession>A0ABU6RED8</accession>
<organism evidence="3 4">
    <name type="scientific">Stylosanthes scabra</name>
    <dbReference type="NCBI Taxonomy" id="79078"/>
    <lineage>
        <taxon>Eukaryota</taxon>
        <taxon>Viridiplantae</taxon>
        <taxon>Streptophyta</taxon>
        <taxon>Embryophyta</taxon>
        <taxon>Tracheophyta</taxon>
        <taxon>Spermatophyta</taxon>
        <taxon>Magnoliopsida</taxon>
        <taxon>eudicotyledons</taxon>
        <taxon>Gunneridae</taxon>
        <taxon>Pentapetalae</taxon>
        <taxon>rosids</taxon>
        <taxon>fabids</taxon>
        <taxon>Fabales</taxon>
        <taxon>Fabaceae</taxon>
        <taxon>Papilionoideae</taxon>
        <taxon>50 kb inversion clade</taxon>
        <taxon>dalbergioids sensu lato</taxon>
        <taxon>Dalbergieae</taxon>
        <taxon>Pterocarpus clade</taxon>
        <taxon>Stylosanthes</taxon>
    </lineage>
</organism>
<dbReference type="InterPro" id="IPR044730">
    <property type="entry name" value="RNase_H-like_dom_plant"/>
</dbReference>
<dbReference type="PANTHER" id="PTHR47723">
    <property type="entry name" value="OS05G0353850 PROTEIN"/>
    <property type="match status" value="1"/>
</dbReference>
<dbReference type="Gene3D" id="3.30.420.10">
    <property type="entry name" value="Ribonuclease H-like superfamily/Ribonuclease H"/>
    <property type="match status" value="1"/>
</dbReference>
<keyword evidence="4" id="KW-1185">Reference proteome</keyword>
<sequence length="147" mass="15984">MEGKMQSNVPKTGLVVQNANNSEEKRRQRRATWRPPSKGWTKLNIDVAFSFASGSYATAAIFKDSDGRLLTASNSTGKCISPLTAEALAMQEALITAQNLDMEKVIVESDCSILVQAIKSKSTISEIDAILEDIHCVLRKIPDCGVV</sequence>
<reference evidence="3 4" key="1">
    <citation type="journal article" date="2023" name="Plants (Basel)">
        <title>Bridging the Gap: Combining Genomics and Transcriptomics Approaches to Understand Stylosanthes scabra, an Orphan Legume from the Brazilian Caatinga.</title>
        <authorList>
            <person name="Ferreira-Neto J.R.C."/>
            <person name="da Silva M.D."/>
            <person name="Binneck E."/>
            <person name="de Melo N.F."/>
            <person name="da Silva R.H."/>
            <person name="de Melo A.L.T.M."/>
            <person name="Pandolfi V."/>
            <person name="Bustamante F.O."/>
            <person name="Brasileiro-Vidal A.C."/>
            <person name="Benko-Iseppon A.M."/>
        </authorList>
    </citation>
    <scope>NUCLEOTIDE SEQUENCE [LARGE SCALE GENOMIC DNA]</scope>
    <source>
        <tissue evidence="3">Leaves</tissue>
    </source>
</reference>